<sequence length="130" mass="15082">MVETSTSMHHDNQMIITQDVVYRHIWCREQCFEDGTGNDIQEDIAGPNFLKLLAHLYIVLLQDSVLLKKKCPQYYLWSCEIFQTELYKKFEVEVLGSLEEKEALLSNRQAQFAMPEPVSILQAGFIVINL</sequence>
<dbReference type="Gene3D" id="1.10.443.20">
    <property type="entry name" value="Centromere DNA-binding protein complex CBF3 subunit, domain 2"/>
    <property type="match status" value="1"/>
</dbReference>
<proteinExistence type="predicted"/>
<dbReference type="InParanoid" id="I1C0A6"/>
<dbReference type="OrthoDB" id="2277573at2759"/>
<accession>I1C0A6</accession>
<organism evidence="2 3">
    <name type="scientific">Rhizopus delemar (strain RA 99-880 / ATCC MYA-4621 / FGSC 9543 / NRRL 43880)</name>
    <name type="common">Mucormycosis agent</name>
    <name type="synonym">Rhizopus arrhizus var. delemar</name>
    <dbReference type="NCBI Taxonomy" id="246409"/>
    <lineage>
        <taxon>Eukaryota</taxon>
        <taxon>Fungi</taxon>
        <taxon>Fungi incertae sedis</taxon>
        <taxon>Mucoromycota</taxon>
        <taxon>Mucoromycotina</taxon>
        <taxon>Mucoromycetes</taxon>
        <taxon>Mucorales</taxon>
        <taxon>Mucorineae</taxon>
        <taxon>Rhizopodaceae</taxon>
        <taxon>Rhizopus</taxon>
    </lineage>
</organism>
<dbReference type="RefSeq" id="XP_067517282.1">
    <property type="nucleotide sequence ID" value="XM_067661181.1"/>
</dbReference>
<dbReference type="GO" id="GO:0003677">
    <property type="term" value="F:DNA binding"/>
    <property type="evidence" value="ECO:0007669"/>
    <property type="project" value="InterPro"/>
</dbReference>
<evidence type="ECO:0000313" key="2">
    <source>
        <dbReference type="EMBL" id="EIE81886.1"/>
    </source>
</evidence>
<evidence type="ECO:0000313" key="3">
    <source>
        <dbReference type="Proteomes" id="UP000009138"/>
    </source>
</evidence>
<feature type="domain" description="Ndc10" evidence="1">
    <location>
        <begin position="38"/>
        <end position="87"/>
    </location>
</feature>
<dbReference type="Proteomes" id="UP000009138">
    <property type="component" value="Unassembled WGS sequence"/>
</dbReference>
<keyword evidence="3" id="KW-1185">Reference proteome</keyword>
<dbReference type="InterPro" id="IPR038279">
    <property type="entry name" value="Ndc10_dom2_sf"/>
</dbReference>
<dbReference type="EMBL" id="CH476735">
    <property type="protein sequence ID" value="EIE81886.1"/>
    <property type="molecule type" value="Genomic_DNA"/>
</dbReference>
<dbReference type="GeneID" id="93613562"/>
<dbReference type="InterPro" id="IPR031872">
    <property type="entry name" value="NDC10_II"/>
</dbReference>
<evidence type="ECO:0000259" key="1">
    <source>
        <dbReference type="Pfam" id="PF16787"/>
    </source>
</evidence>
<dbReference type="VEuPathDB" id="FungiDB:RO3G_06591"/>
<dbReference type="AlphaFoldDB" id="I1C0A6"/>
<dbReference type="Pfam" id="PF16787">
    <property type="entry name" value="NDC10_II"/>
    <property type="match status" value="1"/>
</dbReference>
<gene>
    <name evidence="2" type="ORF">RO3G_06591</name>
</gene>
<protein>
    <recommendedName>
        <fullName evidence="1">Ndc10 domain-containing protein</fullName>
    </recommendedName>
</protein>
<reference evidence="2 3" key="1">
    <citation type="journal article" date="2009" name="PLoS Genet.">
        <title>Genomic analysis of the basal lineage fungus Rhizopus oryzae reveals a whole-genome duplication.</title>
        <authorList>
            <person name="Ma L.-J."/>
            <person name="Ibrahim A.S."/>
            <person name="Skory C."/>
            <person name="Grabherr M.G."/>
            <person name="Burger G."/>
            <person name="Butler M."/>
            <person name="Elias M."/>
            <person name="Idnurm A."/>
            <person name="Lang B.F."/>
            <person name="Sone T."/>
            <person name="Abe A."/>
            <person name="Calvo S.E."/>
            <person name="Corrochano L.M."/>
            <person name="Engels R."/>
            <person name="Fu J."/>
            <person name="Hansberg W."/>
            <person name="Kim J.-M."/>
            <person name="Kodira C.D."/>
            <person name="Koehrsen M.J."/>
            <person name="Liu B."/>
            <person name="Miranda-Saavedra D."/>
            <person name="O'Leary S."/>
            <person name="Ortiz-Castellanos L."/>
            <person name="Poulter R."/>
            <person name="Rodriguez-Romero J."/>
            <person name="Ruiz-Herrera J."/>
            <person name="Shen Y.-Q."/>
            <person name="Zeng Q."/>
            <person name="Galagan J."/>
            <person name="Birren B.W."/>
            <person name="Cuomo C.A."/>
            <person name="Wickes B.L."/>
        </authorList>
    </citation>
    <scope>NUCLEOTIDE SEQUENCE [LARGE SCALE GENOMIC DNA]</scope>
    <source>
        <strain evidence="3">RA 99-880 / ATCC MYA-4621 / FGSC 9543 / NRRL 43880</strain>
    </source>
</reference>
<name>I1C0A6_RHIO9</name>